<organism evidence="2 3">
    <name type="scientific">Penicillium egyptiacum</name>
    <dbReference type="NCBI Taxonomy" id="1303716"/>
    <lineage>
        <taxon>Eukaryota</taxon>
        <taxon>Fungi</taxon>
        <taxon>Dikarya</taxon>
        <taxon>Ascomycota</taxon>
        <taxon>Pezizomycotina</taxon>
        <taxon>Eurotiomycetes</taxon>
        <taxon>Eurotiomycetidae</taxon>
        <taxon>Eurotiales</taxon>
        <taxon>Aspergillaceae</taxon>
        <taxon>Penicillium</taxon>
    </lineage>
</organism>
<evidence type="ECO:0000256" key="1">
    <source>
        <dbReference type="SAM" id="MobiDB-lite"/>
    </source>
</evidence>
<feature type="compositionally biased region" description="Polar residues" evidence="1">
    <location>
        <begin position="384"/>
        <end position="393"/>
    </location>
</feature>
<reference evidence="2" key="1">
    <citation type="submission" date="2021-07" db="EMBL/GenBank/DDBJ databases">
        <authorList>
            <person name="Branca A.L. A."/>
        </authorList>
    </citation>
    <scope>NUCLEOTIDE SEQUENCE</scope>
</reference>
<dbReference type="OrthoDB" id="4324085at2759"/>
<dbReference type="EMBL" id="CAJVRC010000853">
    <property type="protein sequence ID" value="CAG8895599.1"/>
    <property type="molecule type" value="Genomic_DNA"/>
</dbReference>
<name>A0A9W4KEP0_9EURO</name>
<sequence length="436" mass="47253">MAGRHPLTQVPDLVGASGNPSREADMALSPYPALLHDVAEAYEKFAGYANIIAKGGPLAPQFGDSLFYSEVERTAARIFGEPRPRLVEGDSNTLIEWTDVLRELLTPGDFQRQANGMYRCRVRGSLIEVSEANYIEILTGVTERLLQPLQNLSDEQKETRVRLKLSAYLHQTHQTLLQFATAVQTSIDALNTPPTIHDANPSSTGRDQAQLRTPMSARQPVSSSREVICISDTESDTVNKSSANIKQEAPESGQSEPPEIVRRYMAEVMQSHTQGRIKSGSSEVLQNNSIEQTSDTNDYDYVPSTDVFRSNSTGSASSTGDYASSLDVSRGNSNDSANGTNDNAGYIAYGILRLVASLVNDNNADAELVDNNSSALNDPELENTDANGNINSNANIEPSGLTSEMASDTIRPWLSNINAPGNEDDDAQSFGSDIPF</sequence>
<protein>
    <submittedName>
        <fullName evidence="2">Uncharacterized protein</fullName>
    </submittedName>
</protein>
<evidence type="ECO:0000313" key="3">
    <source>
        <dbReference type="Proteomes" id="UP001154252"/>
    </source>
</evidence>
<keyword evidence="3" id="KW-1185">Reference proteome</keyword>
<dbReference type="AlphaFoldDB" id="A0A9W4KEP0"/>
<gene>
    <name evidence="2" type="ORF">PEGY_LOCUS4165</name>
</gene>
<feature type="region of interest" description="Disordered" evidence="1">
    <location>
        <begin position="290"/>
        <end position="342"/>
    </location>
</feature>
<feature type="compositionally biased region" description="Polar residues" evidence="1">
    <location>
        <begin position="307"/>
        <end position="342"/>
    </location>
</feature>
<feature type="region of interest" description="Disordered" evidence="1">
    <location>
        <begin position="370"/>
        <end position="393"/>
    </location>
</feature>
<dbReference type="Proteomes" id="UP001154252">
    <property type="component" value="Unassembled WGS sequence"/>
</dbReference>
<comment type="caution">
    <text evidence="2">The sequence shown here is derived from an EMBL/GenBank/DDBJ whole genome shotgun (WGS) entry which is preliminary data.</text>
</comment>
<feature type="compositionally biased region" description="Polar residues" evidence="1">
    <location>
        <begin position="236"/>
        <end position="245"/>
    </location>
</feature>
<accession>A0A9W4KEP0</accession>
<feature type="region of interest" description="Disordered" evidence="1">
    <location>
        <begin position="417"/>
        <end position="436"/>
    </location>
</feature>
<proteinExistence type="predicted"/>
<feature type="compositionally biased region" description="Polar residues" evidence="1">
    <location>
        <begin position="191"/>
        <end position="213"/>
    </location>
</feature>
<feature type="region of interest" description="Disordered" evidence="1">
    <location>
        <begin position="191"/>
        <end position="259"/>
    </location>
</feature>
<evidence type="ECO:0000313" key="2">
    <source>
        <dbReference type="EMBL" id="CAG8895599.1"/>
    </source>
</evidence>